<evidence type="ECO:0000259" key="6">
    <source>
        <dbReference type="PROSITE" id="PS51007"/>
    </source>
</evidence>
<feature type="signal peptide" evidence="5">
    <location>
        <begin position="1"/>
        <end position="19"/>
    </location>
</feature>
<evidence type="ECO:0000256" key="5">
    <source>
        <dbReference type="SAM" id="SignalP"/>
    </source>
</evidence>
<organism evidence="7 8">
    <name type="scientific">Paragemmobacter straminiformis</name>
    <dbReference type="NCBI Taxonomy" id="2045119"/>
    <lineage>
        <taxon>Bacteria</taxon>
        <taxon>Pseudomonadati</taxon>
        <taxon>Pseudomonadota</taxon>
        <taxon>Alphaproteobacteria</taxon>
        <taxon>Rhodobacterales</taxon>
        <taxon>Paracoccaceae</taxon>
        <taxon>Paragemmobacter</taxon>
    </lineage>
</organism>
<dbReference type="PIRSF" id="PIRSF028099">
    <property type="entry name" value="DUF1111"/>
    <property type="match status" value="1"/>
</dbReference>
<dbReference type="PROSITE" id="PS51007">
    <property type="entry name" value="CYTC"/>
    <property type="match status" value="1"/>
</dbReference>
<comment type="caution">
    <text evidence="7">The sequence shown here is derived from an EMBL/GenBank/DDBJ whole genome shotgun (WGS) entry which is preliminary data.</text>
</comment>
<dbReference type="InterPro" id="IPR036909">
    <property type="entry name" value="Cyt_c-like_dom_sf"/>
</dbReference>
<dbReference type="RefSeq" id="WP_185796386.1">
    <property type="nucleotide sequence ID" value="NZ_JACLQD010000001.1"/>
</dbReference>
<feature type="domain" description="Cytochrome c" evidence="6">
    <location>
        <begin position="367"/>
        <end position="499"/>
    </location>
</feature>
<dbReference type="GO" id="GO:0009055">
    <property type="term" value="F:electron transfer activity"/>
    <property type="evidence" value="ECO:0007669"/>
    <property type="project" value="InterPro"/>
</dbReference>
<evidence type="ECO:0000313" key="8">
    <source>
        <dbReference type="Proteomes" id="UP000555411"/>
    </source>
</evidence>
<keyword evidence="1 4" id="KW-0349">Heme</keyword>
<evidence type="ECO:0000313" key="7">
    <source>
        <dbReference type="EMBL" id="MBC2834818.1"/>
    </source>
</evidence>
<dbReference type="PANTHER" id="PTHR30600:SF4">
    <property type="entry name" value="CYTOCHROME C DOMAIN-CONTAINING PROTEIN"/>
    <property type="match status" value="1"/>
</dbReference>
<evidence type="ECO:0000256" key="1">
    <source>
        <dbReference type="ARBA" id="ARBA00022617"/>
    </source>
</evidence>
<sequence>MIRAAALLLSLLLARPALAEGGAPLPRTAAETARIQAILAAPTGFTAPEPFESLPAGAASVRRRATADAFSQPSGNMSFARQMQFQLGNALFTKTWVAAPASTRASDGLGPLFNARACQDCHIKDGRGHAPNGAGDLSMLLRLSLPGGTGPAEIADWLATRPDPVYGGQLQDFATSGQTAEGKISVTYTEIPVTLADGTTVSLRAPAYAIADPAYGPPDPALMLSPRVAPQMIGLGLLEAIPASDILSREDPDDADHDGISGRAARLPQADGAARAPLLGRFGLKGGAATIRDQTAAAFSGDMGLSSALHPDPAGDCTAAQTACHAAPDGQDPDTRDGVEVGSESLDLVTFYARNLGVPDRPLAGDPTVLQGKRIFHESGCPACHTPKHVTARLTGQPEQSFQLVWPYTDLLLHDMGAGLADGRPEGRATGSEWKTPPLWGIGLTPQVTGHASYLHDGRARSLLEAILWHGGEGQAARDRVTTLPAPDRKALIAFLESL</sequence>
<dbReference type="SUPFAM" id="SSF46626">
    <property type="entry name" value="Cytochrome c"/>
    <property type="match status" value="1"/>
</dbReference>
<dbReference type="Pfam" id="PF06537">
    <property type="entry name" value="DHOR"/>
    <property type="match status" value="1"/>
</dbReference>
<proteinExistence type="predicted"/>
<evidence type="ECO:0000256" key="4">
    <source>
        <dbReference type="PROSITE-ProRule" id="PRU00433"/>
    </source>
</evidence>
<dbReference type="EMBL" id="JACLQD010000001">
    <property type="protein sequence ID" value="MBC2834818.1"/>
    <property type="molecule type" value="Genomic_DNA"/>
</dbReference>
<accession>A0A842I759</accession>
<dbReference type="InterPro" id="IPR009056">
    <property type="entry name" value="Cyt_c-like_dom"/>
</dbReference>
<dbReference type="Gene3D" id="1.10.760.10">
    <property type="entry name" value="Cytochrome c-like domain"/>
    <property type="match status" value="1"/>
</dbReference>
<reference evidence="7 8" key="1">
    <citation type="journal article" date="2017" name="Int. J. Syst. Evol. Microbiol.">
        <title>Gemmobacter straminiformis sp. nov., isolated from an artificial fountain.</title>
        <authorList>
            <person name="Kang J.Y."/>
            <person name="Kim M.J."/>
            <person name="Chun J."/>
            <person name="Son K.P."/>
            <person name="Jahng K.Y."/>
        </authorList>
    </citation>
    <scope>NUCLEOTIDE SEQUENCE [LARGE SCALE GENOMIC DNA]</scope>
    <source>
        <strain evidence="7 8">CAM-8</strain>
    </source>
</reference>
<dbReference type="GO" id="GO:0004130">
    <property type="term" value="F:cytochrome-c peroxidase activity"/>
    <property type="evidence" value="ECO:0007669"/>
    <property type="project" value="TreeGrafter"/>
</dbReference>
<keyword evidence="8" id="KW-1185">Reference proteome</keyword>
<keyword evidence="3 4" id="KW-0408">Iron</keyword>
<evidence type="ECO:0000256" key="3">
    <source>
        <dbReference type="ARBA" id="ARBA00023004"/>
    </source>
</evidence>
<dbReference type="InterPro" id="IPR051395">
    <property type="entry name" value="Cytochrome_c_Peroxidase/MauG"/>
</dbReference>
<keyword evidence="5" id="KW-0732">Signal</keyword>
<dbReference type="GO" id="GO:0020037">
    <property type="term" value="F:heme binding"/>
    <property type="evidence" value="ECO:0007669"/>
    <property type="project" value="InterPro"/>
</dbReference>
<feature type="chain" id="PRO_5032485154" evidence="5">
    <location>
        <begin position="20"/>
        <end position="499"/>
    </location>
</feature>
<protein>
    <submittedName>
        <fullName evidence="7">C-type cytochrome</fullName>
    </submittedName>
</protein>
<gene>
    <name evidence="7" type="ORF">H7F16_04820</name>
</gene>
<name>A0A842I759_9RHOB</name>
<keyword evidence="2 4" id="KW-0479">Metal-binding</keyword>
<evidence type="ECO:0000256" key="2">
    <source>
        <dbReference type="ARBA" id="ARBA00022723"/>
    </source>
</evidence>
<dbReference type="Proteomes" id="UP000555411">
    <property type="component" value="Unassembled WGS sequence"/>
</dbReference>
<dbReference type="InterPro" id="IPR010538">
    <property type="entry name" value="DHOR"/>
</dbReference>
<dbReference type="AlphaFoldDB" id="A0A842I759"/>
<dbReference type="PANTHER" id="PTHR30600">
    <property type="entry name" value="CYTOCHROME C PEROXIDASE-RELATED"/>
    <property type="match status" value="1"/>
</dbReference>
<dbReference type="GO" id="GO:0046872">
    <property type="term" value="F:metal ion binding"/>
    <property type="evidence" value="ECO:0007669"/>
    <property type="project" value="UniProtKB-KW"/>
</dbReference>